<evidence type="ECO:0000313" key="11">
    <source>
        <dbReference type="Proteomes" id="UP001319200"/>
    </source>
</evidence>
<dbReference type="PROSITE" id="PS52016">
    <property type="entry name" value="TONB_DEPENDENT_REC_3"/>
    <property type="match status" value="1"/>
</dbReference>
<keyword evidence="3 7" id="KW-1134">Transmembrane beta strand</keyword>
<dbReference type="PANTHER" id="PTHR30069:SF28">
    <property type="entry name" value="TONB-DEPENDENT RECEPTOR YNCD-RELATED"/>
    <property type="match status" value="1"/>
</dbReference>
<dbReference type="GO" id="GO:0015344">
    <property type="term" value="F:siderophore uptake transmembrane transporter activity"/>
    <property type="evidence" value="ECO:0007669"/>
    <property type="project" value="TreeGrafter"/>
</dbReference>
<evidence type="ECO:0000256" key="6">
    <source>
        <dbReference type="ARBA" id="ARBA00023237"/>
    </source>
</evidence>
<feature type="signal peptide" evidence="8">
    <location>
        <begin position="1"/>
        <end position="23"/>
    </location>
</feature>
<gene>
    <name evidence="10" type="ORF">KK083_00255</name>
</gene>
<comment type="similarity">
    <text evidence="7">Belongs to the TonB-dependent receptor family.</text>
</comment>
<name>A0AAP2DF01_9BACT</name>
<keyword evidence="6 7" id="KW-0998">Cell outer membrane</keyword>
<dbReference type="SUPFAM" id="SSF56935">
    <property type="entry name" value="Porins"/>
    <property type="match status" value="1"/>
</dbReference>
<dbReference type="Pfam" id="PF13715">
    <property type="entry name" value="CarbopepD_reg_2"/>
    <property type="match status" value="1"/>
</dbReference>
<dbReference type="GO" id="GO:0009279">
    <property type="term" value="C:cell outer membrane"/>
    <property type="evidence" value="ECO:0007669"/>
    <property type="project" value="UniProtKB-SubCell"/>
</dbReference>
<dbReference type="InterPro" id="IPR023997">
    <property type="entry name" value="TonB-dep_OMP_SusC/RagA_CS"/>
</dbReference>
<evidence type="ECO:0000256" key="3">
    <source>
        <dbReference type="ARBA" id="ARBA00022452"/>
    </source>
</evidence>
<keyword evidence="2 7" id="KW-0813">Transport</keyword>
<dbReference type="GO" id="GO:0044718">
    <property type="term" value="P:siderophore transmembrane transport"/>
    <property type="evidence" value="ECO:0007669"/>
    <property type="project" value="TreeGrafter"/>
</dbReference>
<dbReference type="PANTHER" id="PTHR30069">
    <property type="entry name" value="TONB-DEPENDENT OUTER MEMBRANE RECEPTOR"/>
    <property type="match status" value="1"/>
</dbReference>
<evidence type="ECO:0000259" key="9">
    <source>
        <dbReference type="Pfam" id="PF07715"/>
    </source>
</evidence>
<evidence type="ECO:0000256" key="1">
    <source>
        <dbReference type="ARBA" id="ARBA00004571"/>
    </source>
</evidence>
<dbReference type="Pfam" id="PF07715">
    <property type="entry name" value="Plug"/>
    <property type="match status" value="1"/>
</dbReference>
<dbReference type="EMBL" id="JAHESF010000001">
    <property type="protein sequence ID" value="MBT1695283.1"/>
    <property type="molecule type" value="Genomic_DNA"/>
</dbReference>
<proteinExistence type="inferred from homology"/>
<feature type="domain" description="TonB-dependent receptor plug" evidence="9">
    <location>
        <begin position="119"/>
        <end position="245"/>
    </location>
</feature>
<evidence type="ECO:0000256" key="4">
    <source>
        <dbReference type="ARBA" id="ARBA00022692"/>
    </source>
</evidence>
<dbReference type="Proteomes" id="UP001319200">
    <property type="component" value="Unassembled WGS sequence"/>
</dbReference>
<sequence length="1077" mass="116845">MKQQYPILLLVLFLALGSSTAFAQQRTLSGTIKDTQGSPLPGVNVIVKGTSTGTTSDTEGRYNINLNEGATTLVFSFIGFSTQEVEIGTRTSIDVTLSEDVTELNEVVVTALGIERSTRALQYSATQVNGDNFTQARENNLGASLSGRVAGVNVSKMASGPAGSSRVIIRGNKSLGGQSQPLYVVDGIPMDNSSFGDNNGQAGLWGGQDQGDGLSSINPDDIESITVLKGANAAALYGSRGGNGVISITTKKGTNRKGLGIELNSNFVAETVNNLSDLQTSYGTGAYQGGVPLRPTTVQDAFNWSENAWGPKFDPSLNYMGIDGVMRPYVNAGDNWDRFYKTGTAWTNSLAVTGGSDKQTFRFGVSDLRSDAVVPNSGYDRLNVSLNTSAKLGNKVTVVAKVIYSNEETHNRPTVSDSPGNAIQAIWRRPANINVDDLIGDPNKPGAIPAGVDPAILQVYGQGEDPKFEGQELLPAANNWGQNPWWAAYQHVNDDERDRIITSGQIRYDFTSWLYAQGRIGMDWFVRRSTQLTPEGVGYQLGGALNEGEDRVREINQEWTLGFNKTFNKIGVNAFVGGNKMTRSNERLQVNGNGFNVPFQPFINNAKQRNYTYDYRGQGINSLFASAEISYNSYLFLTATAREDWFSVLNPATNNVTYPSVGASFVFSDAFSSMPSWLSFGKVRASWAQVGIATILPYNTNLTYSLNGNPHAGFDGIPRTMGSFTAISQNNANIPNPDLKPTLSTEIEFGIDARFLDNRIGIDLTFYSQKTSDDILRATISRASGFGTTDVNVGELQNKGIEVLLTGTPVRGALTWDISLNLARNKNKVVTLLPGVKELILEEPRTRNVFIKHIVGEPFGMITGRVQQKSPAGQPMYLTDGRPLASADYVPIGNGVPDLTGGLTNSLTYKGINLSFLIDFKFGGDIFSGSNDRLTQWGLHKQSIIGRPGETPLHVKGVTDNNETPIDRDLTPDEARLYWNSVGGESTAISTMFLYDASYVKLRQLTLGYSLPRTLLSKTPFQKITISFVGRNLAILHKNIDNVDPESNYSANAGAQGLEYFGFPSTRSYGFNLGLGF</sequence>
<dbReference type="NCBIfam" id="TIGR04057">
    <property type="entry name" value="SusC_RagA_signa"/>
    <property type="match status" value="1"/>
</dbReference>
<keyword evidence="4 7" id="KW-0812">Transmembrane</keyword>
<protein>
    <submittedName>
        <fullName evidence="10">SusC/RagA family TonB-linked outer membrane protein</fullName>
    </submittedName>
</protein>
<keyword evidence="8" id="KW-0732">Signal</keyword>
<dbReference type="Gene3D" id="2.60.40.1120">
    <property type="entry name" value="Carboxypeptidase-like, regulatory domain"/>
    <property type="match status" value="1"/>
</dbReference>
<keyword evidence="11" id="KW-1185">Reference proteome</keyword>
<reference evidence="10 11" key="1">
    <citation type="submission" date="2021-05" db="EMBL/GenBank/DDBJ databases">
        <title>A Polyphasic approach of four new species of the genus Ohtaekwangia: Ohtaekwangia histidinii sp. nov., Ohtaekwangia cretensis sp. nov., Ohtaekwangia indiensis sp. nov., Ohtaekwangia reichenbachii sp. nov. from diverse environment.</title>
        <authorList>
            <person name="Octaviana S."/>
        </authorList>
    </citation>
    <scope>NUCLEOTIDE SEQUENCE [LARGE SCALE GENOMIC DNA]</scope>
    <source>
        <strain evidence="10 11">PWU4</strain>
    </source>
</reference>
<dbReference type="AlphaFoldDB" id="A0AAP2DF01"/>
<comment type="subcellular location">
    <subcellularLocation>
        <location evidence="1 7">Cell outer membrane</location>
        <topology evidence="1 7">Multi-pass membrane protein</topology>
    </subcellularLocation>
</comment>
<dbReference type="Gene3D" id="2.170.130.10">
    <property type="entry name" value="TonB-dependent receptor, plug domain"/>
    <property type="match status" value="1"/>
</dbReference>
<dbReference type="InterPro" id="IPR039426">
    <property type="entry name" value="TonB-dep_rcpt-like"/>
</dbReference>
<dbReference type="RefSeq" id="WP_254158772.1">
    <property type="nucleotide sequence ID" value="NZ_JAHESF010000001.1"/>
</dbReference>
<feature type="chain" id="PRO_5043002239" evidence="8">
    <location>
        <begin position="24"/>
        <end position="1077"/>
    </location>
</feature>
<organism evidence="10 11">
    <name type="scientific">Chryseosolibacter histidini</name>
    <dbReference type="NCBI Taxonomy" id="2782349"/>
    <lineage>
        <taxon>Bacteria</taxon>
        <taxon>Pseudomonadati</taxon>
        <taxon>Bacteroidota</taxon>
        <taxon>Cytophagia</taxon>
        <taxon>Cytophagales</taxon>
        <taxon>Chryseotaleaceae</taxon>
        <taxon>Chryseosolibacter</taxon>
    </lineage>
</organism>
<evidence type="ECO:0000256" key="5">
    <source>
        <dbReference type="ARBA" id="ARBA00023136"/>
    </source>
</evidence>
<keyword evidence="5 7" id="KW-0472">Membrane</keyword>
<dbReference type="InterPro" id="IPR036942">
    <property type="entry name" value="Beta-barrel_TonB_sf"/>
</dbReference>
<dbReference type="NCBIfam" id="TIGR04056">
    <property type="entry name" value="OMP_RagA_SusC"/>
    <property type="match status" value="1"/>
</dbReference>
<evidence type="ECO:0000256" key="8">
    <source>
        <dbReference type="SAM" id="SignalP"/>
    </source>
</evidence>
<evidence type="ECO:0000256" key="7">
    <source>
        <dbReference type="PROSITE-ProRule" id="PRU01360"/>
    </source>
</evidence>
<dbReference type="InterPro" id="IPR023996">
    <property type="entry name" value="TonB-dep_OMP_SusC/RagA"/>
</dbReference>
<dbReference type="Gene3D" id="2.40.170.20">
    <property type="entry name" value="TonB-dependent receptor, beta-barrel domain"/>
    <property type="match status" value="1"/>
</dbReference>
<dbReference type="InterPro" id="IPR037066">
    <property type="entry name" value="Plug_dom_sf"/>
</dbReference>
<comment type="caution">
    <text evidence="10">The sequence shown here is derived from an EMBL/GenBank/DDBJ whole genome shotgun (WGS) entry which is preliminary data.</text>
</comment>
<evidence type="ECO:0000313" key="10">
    <source>
        <dbReference type="EMBL" id="MBT1695283.1"/>
    </source>
</evidence>
<evidence type="ECO:0000256" key="2">
    <source>
        <dbReference type="ARBA" id="ARBA00022448"/>
    </source>
</evidence>
<accession>A0AAP2DF01</accession>
<dbReference type="SUPFAM" id="SSF49464">
    <property type="entry name" value="Carboxypeptidase regulatory domain-like"/>
    <property type="match status" value="1"/>
</dbReference>
<dbReference type="InterPro" id="IPR012910">
    <property type="entry name" value="Plug_dom"/>
</dbReference>
<dbReference type="InterPro" id="IPR008969">
    <property type="entry name" value="CarboxyPept-like_regulatory"/>
</dbReference>